<reference evidence="5" key="1">
    <citation type="submission" date="2016-10" db="EMBL/GenBank/DDBJ databases">
        <authorList>
            <person name="Varghese N."/>
            <person name="Submissions S."/>
        </authorList>
    </citation>
    <scope>NUCLEOTIDE SEQUENCE [LARGE SCALE GENOMIC DNA]</scope>
    <source>
        <strain evidence="5">Nm76</strain>
    </source>
</reference>
<feature type="domain" description="Acyltransferase 3" evidence="2">
    <location>
        <begin position="16"/>
        <end position="340"/>
    </location>
</feature>
<feature type="transmembrane region" description="Helical" evidence="1">
    <location>
        <begin position="82"/>
        <end position="101"/>
    </location>
</feature>
<name>A0A1H8VEJ1_9PROT</name>
<feature type="transmembrane region" description="Helical" evidence="1">
    <location>
        <begin position="202"/>
        <end position="219"/>
    </location>
</feature>
<evidence type="ECO:0000259" key="3">
    <source>
        <dbReference type="Pfam" id="PF19040"/>
    </source>
</evidence>
<feature type="transmembrane region" description="Helical" evidence="1">
    <location>
        <begin position="142"/>
        <end position="164"/>
    </location>
</feature>
<keyword evidence="5" id="KW-1185">Reference proteome</keyword>
<keyword evidence="1" id="KW-1133">Transmembrane helix</keyword>
<feature type="transmembrane region" description="Helical" evidence="1">
    <location>
        <begin position="42"/>
        <end position="61"/>
    </location>
</feature>
<dbReference type="OrthoDB" id="9814807at2"/>
<dbReference type="PANTHER" id="PTHR23028">
    <property type="entry name" value="ACETYLTRANSFERASE"/>
    <property type="match status" value="1"/>
</dbReference>
<dbReference type="STRING" id="42354.SAMN05216333_1535"/>
<dbReference type="RefSeq" id="WP_090322769.1">
    <property type="nucleotide sequence ID" value="NZ_FNOE01000054.1"/>
</dbReference>
<gene>
    <name evidence="4" type="ORF">SAMN05216333_1535</name>
</gene>
<dbReference type="InterPro" id="IPR002656">
    <property type="entry name" value="Acyl_transf_3_dom"/>
</dbReference>
<evidence type="ECO:0000313" key="5">
    <source>
        <dbReference type="Proteomes" id="UP000198814"/>
    </source>
</evidence>
<feature type="transmembrane region" description="Helical" evidence="1">
    <location>
        <begin position="257"/>
        <end position="278"/>
    </location>
</feature>
<protein>
    <submittedName>
        <fullName evidence="4">Peptidoglycan/LPS O-acetylase OafA/YrhL, contains acyltransferase and SGNH-hydrolase domains</fullName>
    </submittedName>
</protein>
<feature type="transmembrane region" description="Helical" evidence="1">
    <location>
        <begin position="290"/>
        <end position="311"/>
    </location>
</feature>
<dbReference type="GO" id="GO:0016747">
    <property type="term" value="F:acyltransferase activity, transferring groups other than amino-acyl groups"/>
    <property type="evidence" value="ECO:0007669"/>
    <property type="project" value="InterPro"/>
</dbReference>
<dbReference type="GO" id="GO:0016020">
    <property type="term" value="C:membrane"/>
    <property type="evidence" value="ECO:0007669"/>
    <property type="project" value="TreeGrafter"/>
</dbReference>
<keyword evidence="1" id="KW-0812">Transmembrane</keyword>
<dbReference type="Proteomes" id="UP000198814">
    <property type="component" value="Unassembled WGS sequence"/>
</dbReference>
<organism evidence="4 5">
    <name type="scientific">Nitrosomonas oligotropha</name>
    <dbReference type="NCBI Taxonomy" id="42354"/>
    <lineage>
        <taxon>Bacteria</taxon>
        <taxon>Pseudomonadati</taxon>
        <taxon>Pseudomonadota</taxon>
        <taxon>Betaproteobacteria</taxon>
        <taxon>Nitrosomonadales</taxon>
        <taxon>Nitrosomonadaceae</taxon>
        <taxon>Nitrosomonas</taxon>
    </lineage>
</organism>
<keyword evidence="4" id="KW-0378">Hydrolase</keyword>
<dbReference type="GO" id="GO:0016787">
    <property type="term" value="F:hydrolase activity"/>
    <property type="evidence" value="ECO:0007669"/>
    <property type="project" value="UniProtKB-KW"/>
</dbReference>
<dbReference type="InterPro" id="IPR050879">
    <property type="entry name" value="Acyltransferase_3"/>
</dbReference>
<dbReference type="EMBL" id="FODO01000053">
    <property type="protein sequence ID" value="SEP13683.1"/>
    <property type="molecule type" value="Genomic_DNA"/>
</dbReference>
<proteinExistence type="predicted"/>
<dbReference type="AlphaFoldDB" id="A0A1H8VEJ1"/>
<dbReference type="InterPro" id="IPR043968">
    <property type="entry name" value="SGNH"/>
</dbReference>
<feature type="transmembrane region" description="Helical" evidence="1">
    <location>
        <begin position="355"/>
        <end position="375"/>
    </location>
</feature>
<feature type="transmembrane region" description="Helical" evidence="1">
    <location>
        <begin position="171"/>
        <end position="190"/>
    </location>
</feature>
<evidence type="ECO:0000259" key="2">
    <source>
        <dbReference type="Pfam" id="PF01757"/>
    </source>
</evidence>
<feature type="transmembrane region" description="Helical" evidence="1">
    <location>
        <begin position="231"/>
        <end position="251"/>
    </location>
</feature>
<dbReference type="Pfam" id="PF19040">
    <property type="entry name" value="SGNH"/>
    <property type="match status" value="1"/>
</dbReference>
<keyword evidence="1" id="KW-0472">Membrane</keyword>
<keyword evidence="4" id="KW-0012">Acyltransferase</keyword>
<keyword evidence="4" id="KW-0808">Transferase</keyword>
<feature type="domain" description="SGNH" evidence="3">
    <location>
        <begin position="422"/>
        <end position="660"/>
    </location>
</feature>
<sequence length="675" mass="76626">MTKSKEHLSHPKYRPDIDGLRAFAVLSVILYHAFPSKIEGGFVGVDIFFVISGYLISTIIFTNLERGTFGFAEFYIRRVKRIFPALLLVLFFCFIFGWYVLLEDEFKQLGKHIFAGAGFAANFVLWSESGYFDNVAESKPLLHLWSLGIEEQFYIIWPLLIWVAWKSRFGLLLITLSVFLISFSLNIYGIGNNMVATFYSPLTRFWELSAGGILAYLTLHKHINTTRLTATQSNTISITGFALLLLAVFLTRPENEFPGWWALLPVTGSVLMIAAGAKSWLNSKIFSNKLAVWFGLISFPLYLWHWPLLSFARIIEGATPDRVVRGALVLSAVLLAYLTYEFVEKPLRFGSGSRKKIIGLSISMIVLGVMGAGVYKLELLSSTRLSSSVDPQILKAIGDWEYPHGLKKEQTSGIDIYVNRSTNPEVVLFGDSHIEQYGPRVTLLTKDGKSKDIAFITEGGCLPIPKVYEDLHQNCRGFTDKFEGFLRENKSVKTILIGACWNCYFITHTLVSRAFDDKYDYYYRDGEHIEKFRGGLGKDKSLFEFRDFVKKLSKNYSVYVLLDNPSGKEFNPSEMIGEGGSRRSLTFSFDRKYDVKIISNTFPRDSRQTSLEDEMKLLLSDSGVVVLKQSELICPMINICSSFDSLGRPIYKDGNHIRPFYIREKMDVIDSVILK</sequence>
<feature type="transmembrane region" description="Helical" evidence="1">
    <location>
        <begin position="323"/>
        <end position="343"/>
    </location>
</feature>
<dbReference type="Pfam" id="PF01757">
    <property type="entry name" value="Acyl_transf_3"/>
    <property type="match status" value="1"/>
</dbReference>
<dbReference type="GO" id="GO:0009103">
    <property type="term" value="P:lipopolysaccharide biosynthetic process"/>
    <property type="evidence" value="ECO:0007669"/>
    <property type="project" value="TreeGrafter"/>
</dbReference>
<dbReference type="PANTHER" id="PTHR23028:SF53">
    <property type="entry name" value="ACYL_TRANSF_3 DOMAIN-CONTAINING PROTEIN"/>
    <property type="match status" value="1"/>
</dbReference>
<evidence type="ECO:0000256" key="1">
    <source>
        <dbReference type="SAM" id="Phobius"/>
    </source>
</evidence>
<evidence type="ECO:0000313" key="4">
    <source>
        <dbReference type="EMBL" id="SEP13683.1"/>
    </source>
</evidence>
<accession>A0A1H8VEJ1</accession>